<name>A0ABP1C1W7_9BRYO</name>
<dbReference type="Pfam" id="PF02469">
    <property type="entry name" value="Fasciclin"/>
    <property type="match status" value="1"/>
</dbReference>
<keyword evidence="1" id="KW-0812">Transmembrane</keyword>
<keyword evidence="1" id="KW-0472">Membrane</keyword>
<dbReference type="PANTHER" id="PTHR33985:SF29">
    <property type="entry name" value="FAS1 DOMAIN-CONTAINING PROTEIN"/>
    <property type="match status" value="1"/>
</dbReference>
<dbReference type="SUPFAM" id="SSF82153">
    <property type="entry name" value="FAS1 domain"/>
    <property type="match status" value="1"/>
</dbReference>
<reference evidence="3" key="1">
    <citation type="submission" date="2024-03" db="EMBL/GenBank/DDBJ databases">
        <authorList>
            <consortium name="ELIXIR-Norway"/>
            <consortium name="Elixir Norway"/>
        </authorList>
    </citation>
    <scope>NUCLEOTIDE SEQUENCE</scope>
</reference>
<feature type="domain" description="FAS1" evidence="2">
    <location>
        <begin position="85"/>
        <end position="227"/>
    </location>
</feature>
<evidence type="ECO:0000256" key="1">
    <source>
        <dbReference type="SAM" id="Phobius"/>
    </source>
</evidence>
<sequence length="234" mass="25622">MAGESWYGSDEGQSDGRGRRLAANLRIIMIILQVLIFSLLQGQGTSIGYGSATTETSGLDVIASTTLPDRALRIPAPGRLLPRHDMASILAALRYCSFNTAAEFLQRDAGAAAMLPPSFTIFAPFDEAVDWISRRPSQATNELMAYHIMPQQLSFHALLFLPVGTRLQTLLPGRTLLVTDSCSRMLSRSRATDCNFTLDGVTVTTPEFYRDRTMTIYGVTSLLDPAEFGEPLAR</sequence>
<proteinExistence type="predicted"/>
<dbReference type="EMBL" id="OZ023710">
    <property type="protein sequence ID" value="CAK9882865.1"/>
    <property type="molecule type" value="Genomic_DNA"/>
</dbReference>
<evidence type="ECO:0000259" key="2">
    <source>
        <dbReference type="PROSITE" id="PS50213"/>
    </source>
</evidence>
<feature type="transmembrane region" description="Helical" evidence="1">
    <location>
        <begin position="21"/>
        <end position="40"/>
    </location>
</feature>
<accession>A0ABP1C1W7</accession>
<dbReference type="InterPro" id="IPR052806">
    <property type="entry name" value="Fasciclin-like_AGP"/>
</dbReference>
<dbReference type="InterPro" id="IPR000782">
    <property type="entry name" value="FAS1_domain"/>
</dbReference>
<evidence type="ECO:0000313" key="3">
    <source>
        <dbReference type="EMBL" id="CAK9882865.1"/>
    </source>
</evidence>
<dbReference type="PANTHER" id="PTHR33985">
    <property type="entry name" value="OS02G0491300 PROTEIN-RELATED"/>
    <property type="match status" value="1"/>
</dbReference>
<evidence type="ECO:0000313" key="4">
    <source>
        <dbReference type="Proteomes" id="UP001497522"/>
    </source>
</evidence>
<dbReference type="InterPro" id="IPR036378">
    <property type="entry name" value="FAS1_dom_sf"/>
</dbReference>
<keyword evidence="1" id="KW-1133">Transmembrane helix</keyword>
<dbReference type="Proteomes" id="UP001497522">
    <property type="component" value="Chromosome 9"/>
</dbReference>
<dbReference type="PROSITE" id="PS50213">
    <property type="entry name" value="FAS1"/>
    <property type="match status" value="1"/>
</dbReference>
<organism evidence="3 4">
    <name type="scientific">Sphagnum jensenii</name>
    <dbReference type="NCBI Taxonomy" id="128206"/>
    <lineage>
        <taxon>Eukaryota</taxon>
        <taxon>Viridiplantae</taxon>
        <taxon>Streptophyta</taxon>
        <taxon>Embryophyta</taxon>
        <taxon>Bryophyta</taxon>
        <taxon>Sphagnophytina</taxon>
        <taxon>Sphagnopsida</taxon>
        <taxon>Sphagnales</taxon>
        <taxon>Sphagnaceae</taxon>
        <taxon>Sphagnum</taxon>
    </lineage>
</organism>
<gene>
    <name evidence="3" type="ORF">CSSPJE1EN2_LOCUS24116</name>
</gene>
<dbReference type="Gene3D" id="2.30.180.10">
    <property type="entry name" value="FAS1 domain"/>
    <property type="match status" value="1"/>
</dbReference>
<protein>
    <recommendedName>
        <fullName evidence="2">FAS1 domain-containing protein</fullName>
    </recommendedName>
</protein>
<keyword evidence="4" id="KW-1185">Reference proteome</keyword>